<accession>B0SX40</accession>
<evidence type="ECO:0000313" key="2">
    <source>
        <dbReference type="EMBL" id="ABZ70201.1"/>
    </source>
</evidence>
<evidence type="ECO:0000256" key="1">
    <source>
        <dbReference type="SAM" id="MobiDB-lite"/>
    </source>
</evidence>
<dbReference type="OrthoDB" id="7192625at2"/>
<sequence>MHDTKGAKLVDRLKTAAEAKQALLAKFKPKPAVADPLFAERGVEAATELKAVRAERQAARTVKRDVVKAAAAEALAAVDQKTARKKAKAPTEAEAKDKRDAKYAARKSRR</sequence>
<protein>
    <submittedName>
        <fullName evidence="2">Uncharacterized protein</fullName>
    </submittedName>
</protein>
<dbReference type="HOGENOM" id="CLU_139722_2_0_5"/>
<dbReference type="Pfam" id="PF20089">
    <property type="entry name" value="DUF6481"/>
    <property type="match status" value="1"/>
</dbReference>
<organism evidence="2">
    <name type="scientific">Caulobacter sp. (strain K31)</name>
    <dbReference type="NCBI Taxonomy" id="366602"/>
    <lineage>
        <taxon>Bacteria</taxon>
        <taxon>Pseudomonadati</taxon>
        <taxon>Pseudomonadota</taxon>
        <taxon>Alphaproteobacteria</taxon>
        <taxon>Caulobacterales</taxon>
        <taxon>Caulobacteraceae</taxon>
        <taxon>Caulobacter</taxon>
    </lineage>
</organism>
<name>B0SX40_CAUSK</name>
<proteinExistence type="predicted"/>
<dbReference type="AlphaFoldDB" id="B0SX40"/>
<dbReference type="STRING" id="366602.Caul_1071"/>
<gene>
    <name evidence="2" type="ordered locus">Caul_1071</name>
</gene>
<dbReference type="KEGG" id="cak:Caul_1071"/>
<dbReference type="InterPro" id="IPR045510">
    <property type="entry name" value="DUF6481"/>
</dbReference>
<reference evidence="2" key="1">
    <citation type="submission" date="2008-01" db="EMBL/GenBank/DDBJ databases">
        <title>Complete sequence of chromosome of Caulobacter sp. K31.</title>
        <authorList>
            <consortium name="US DOE Joint Genome Institute"/>
            <person name="Copeland A."/>
            <person name="Lucas S."/>
            <person name="Lapidus A."/>
            <person name="Barry K."/>
            <person name="Glavina del Rio T."/>
            <person name="Dalin E."/>
            <person name="Tice H."/>
            <person name="Pitluck S."/>
            <person name="Bruce D."/>
            <person name="Goodwin L."/>
            <person name="Thompson L.S."/>
            <person name="Brettin T."/>
            <person name="Detter J.C."/>
            <person name="Han C."/>
            <person name="Schmutz J."/>
            <person name="Larimer F."/>
            <person name="Land M."/>
            <person name="Hauser L."/>
            <person name="Kyrpides N."/>
            <person name="Kim E."/>
            <person name="Stephens C."/>
            <person name="Richardson P."/>
        </authorList>
    </citation>
    <scope>NUCLEOTIDE SEQUENCE [LARGE SCALE GENOMIC DNA]</scope>
    <source>
        <strain evidence="2">K31</strain>
    </source>
</reference>
<feature type="compositionally biased region" description="Basic and acidic residues" evidence="1">
    <location>
        <begin position="89"/>
        <end position="103"/>
    </location>
</feature>
<dbReference type="EMBL" id="CP000927">
    <property type="protein sequence ID" value="ABZ70201.1"/>
    <property type="molecule type" value="Genomic_DNA"/>
</dbReference>
<feature type="region of interest" description="Disordered" evidence="1">
    <location>
        <begin position="78"/>
        <end position="110"/>
    </location>
</feature>